<dbReference type="PANTHER" id="PTHR43671">
    <property type="entry name" value="SERINE/THREONINE-PROTEIN KINASE NEK"/>
    <property type="match status" value="1"/>
</dbReference>
<dbReference type="InterPro" id="IPR011009">
    <property type="entry name" value="Kinase-like_dom_sf"/>
</dbReference>
<evidence type="ECO:0000313" key="11">
    <source>
        <dbReference type="Proteomes" id="UP000008366"/>
    </source>
</evidence>
<dbReference type="PROSITE" id="PS00108">
    <property type="entry name" value="PROTEIN_KINASE_ST"/>
    <property type="match status" value="1"/>
</dbReference>
<dbReference type="SMART" id="SM00220">
    <property type="entry name" value="S_TKc"/>
    <property type="match status" value="1"/>
</dbReference>
<evidence type="ECO:0000256" key="1">
    <source>
        <dbReference type="ARBA" id="ARBA00010886"/>
    </source>
</evidence>
<feature type="compositionally biased region" description="Low complexity" evidence="8">
    <location>
        <begin position="473"/>
        <end position="489"/>
    </location>
</feature>
<sequence>MDGQQIGSRYVVDSLLGEGASGQVWSGRDREGSPYAIKLLRKELTQDSELVNRFVGERSVLQSIRDPHVVQVHDLVVEGPTLAIVMDLVDGSDLRSVLRSQRTLAPQQIARWGAQVAGALAAAHAAGVVHRDVKPENILIDSHGAARLSDFGIARIVDGAHHSTMMLGTPHYMAPEIAEGQTPQSAADLYSLGATLYELCCGVPPFAGRGNSMAVLRAHQQEVPGRPGGVPDVLWEVVSCLLNKDPGQRGGSARSIQALLTGFIDELDGLGPAPWLSKPPPIERVITPPPGGLAGVSVPTMARGASPIPVGSSLGGEPLYYAPTTSAGWAGATSGHTPGYATPPGAPAYGYPPPAYPHAAPTAKKRSLVGPAVLVAALVAGVAGGVFLFNGDDGEPAPASAPVAATANPSQTPTAPSAEASAGAPVGGSQAVPPAQPEAPAVLPPAATPAPIPTYDAGQAPPAAPAPPPAQVPPAQAQVPAQRNAPAANSGGRQGQAEAMIHEYLGRVEDRSLSRADLDRYYADSVQWYGTSGRLDRDQLWRKIMPGASITQRTMTIDGTRNFRAGVNYRGYEADVLSIDRTLTRASGARQRITINYTLIYDRSGQQPRIAEVTES</sequence>
<dbReference type="AlphaFoldDB" id="K6XBG6"/>
<dbReference type="PANTHER" id="PTHR43671:SF13">
    <property type="entry name" value="SERINE_THREONINE-PROTEIN KINASE NEK2"/>
    <property type="match status" value="1"/>
</dbReference>
<keyword evidence="10" id="KW-0723">Serine/threonine-protein kinase</keyword>
<evidence type="ECO:0000256" key="6">
    <source>
        <dbReference type="ARBA" id="ARBA00022840"/>
    </source>
</evidence>
<dbReference type="PROSITE" id="PS00107">
    <property type="entry name" value="PROTEIN_KINASE_ATP"/>
    <property type="match status" value="1"/>
</dbReference>
<dbReference type="InterPro" id="IPR050660">
    <property type="entry name" value="NEK_Ser/Thr_kinase"/>
</dbReference>
<evidence type="ECO:0000313" key="10">
    <source>
        <dbReference type="EMBL" id="GAB96169.1"/>
    </source>
</evidence>
<dbReference type="STRING" id="1184609.KILIM_032_00550"/>
<dbReference type="CDD" id="cd14014">
    <property type="entry name" value="STKc_PknB_like"/>
    <property type="match status" value="1"/>
</dbReference>
<accession>K6XBG6</accession>
<evidence type="ECO:0000256" key="4">
    <source>
        <dbReference type="ARBA" id="ARBA00022741"/>
    </source>
</evidence>
<dbReference type="InterPro" id="IPR008271">
    <property type="entry name" value="Ser/Thr_kinase_AS"/>
</dbReference>
<gene>
    <name evidence="10" type="ORF">KILIM_032_00550</name>
</gene>
<dbReference type="Proteomes" id="UP000008366">
    <property type="component" value="Unassembled WGS sequence"/>
</dbReference>
<dbReference type="InterPro" id="IPR000719">
    <property type="entry name" value="Prot_kinase_dom"/>
</dbReference>
<dbReference type="InterPro" id="IPR017441">
    <property type="entry name" value="Protein_kinase_ATP_BS"/>
</dbReference>
<evidence type="ECO:0000256" key="2">
    <source>
        <dbReference type="ARBA" id="ARBA00012513"/>
    </source>
</evidence>
<comment type="caution">
    <text evidence="10">The sequence shown here is derived from an EMBL/GenBank/DDBJ whole genome shotgun (WGS) entry which is preliminary data.</text>
</comment>
<dbReference type="GO" id="GO:0005524">
    <property type="term" value="F:ATP binding"/>
    <property type="evidence" value="ECO:0007669"/>
    <property type="project" value="UniProtKB-UniRule"/>
</dbReference>
<dbReference type="SUPFAM" id="SSF56112">
    <property type="entry name" value="Protein kinase-like (PK-like)"/>
    <property type="match status" value="1"/>
</dbReference>
<dbReference type="Pfam" id="PF00069">
    <property type="entry name" value="Pkinase"/>
    <property type="match status" value="1"/>
</dbReference>
<dbReference type="PROSITE" id="PS50011">
    <property type="entry name" value="PROTEIN_KINASE_DOM"/>
    <property type="match status" value="1"/>
</dbReference>
<organism evidence="10 11">
    <name type="scientific">Kineosphaera limosa NBRC 100340</name>
    <dbReference type="NCBI Taxonomy" id="1184609"/>
    <lineage>
        <taxon>Bacteria</taxon>
        <taxon>Bacillati</taxon>
        <taxon>Actinomycetota</taxon>
        <taxon>Actinomycetes</taxon>
        <taxon>Micrococcales</taxon>
        <taxon>Dermatophilaceae</taxon>
        <taxon>Kineosphaera</taxon>
    </lineage>
</organism>
<protein>
    <recommendedName>
        <fullName evidence="2">non-specific serine/threonine protein kinase</fullName>
        <ecNumber evidence="2">2.7.11.1</ecNumber>
    </recommendedName>
</protein>
<dbReference type="RefSeq" id="WP_006592701.1">
    <property type="nucleotide sequence ID" value="NZ_BAHD01000032.1"/>
</dbReference>
<keyword evidence="11" id="KW-1185">Reference proteome</keyword>
<keyword evidence="4 7" id="KW-0547">Nucleotide-binding</keyword>
<evidence type="ECO:0000256" key="7">
    <source>
        <dbReference type="PROSITE-ProRule" id="PRU10141"/>
    </source>
</evidence>
<dbReference type="EMBL" id="BAHD01000032">
    <property type="protein sequence ID" value="GAB96169.1"/>
    <property type="molecule type" value="Genomic_DNA"/>
</dbReference>
<feature type="domain" description="Protein kinase" evidence="9">
    <location>
        <begin position="10"/>
        <end position="264"/>
    </location>
</feature>
<evidence type="ECO:0000256" key="5">
    <source>
        <dbReference type="ARBA" id="ARBA00022777"/>
    </source>
</evidence>
<evidence type="ECO:0000256" key="8">
    <source>
        <dbReference type="SAM" id="MobiDB-lite"/>
    </source>
</evidence>
<dbReference type="eggNOG" id="COG0515">
    <property type="taxonomic scope" value="Bacteria"/>
</dbReference>
<feature type="region of interest" description="Disordered" evidence="8">
    <location>
        <begin position="397"/>
        <end position="495"/>
    </location>
</feature>
<proteinExistence type="inferred from homology"/>
<keyword evidence="3" id="KW-0808">Transferase</keyword>
<feature type="binding site" evidence="7">
    <location>
        <position position="38"/>
    </location>
    <ligand>
        <name>ATP</name>
        <dbReference type="ChEBI" id="CHEBI:30616"/>
    </ligand>
</feature>
<reference evidence="10 11" key="1">
    <citation type="submission" date="2012-08" db="EMBL/GenBank/DDBJ databases">
        <title>Whole genome shotgun sequence of Kineosphaera limosa NBRC 100340.</title>
        <authorList>
            <person name="Yoshida I."/>
            <person name="Isaki S."/>
            <person name="Hosoyama A."/>
            <person name="Tsuchikane K."/>
            <person name="Katsumata H."/>
            <person name="Ando Y."/>
            <person name="Ohji S."/>
            <person name="Hamada M."/>
            <person name="Tamura T."/>
            <person name="Yamazoe A."/>
            <person name="Yamazaki S."/>
            <person name="Fujita N."/>
        </authorList>
    </citation>
    <scope>NUCLEOTIDE SEQUENCE [LARGE SCALE GENOMIC DNA]</scope>
    <source>
        <strain evidence="10 11">NBRC 100340</strain>
    </source>
</reference>
<dbReference type="EC" id="2.7.11.1" evidence="2"/>
<dbReference type="GO" id="GO:0004674">
    <property type="term" value="F:protein serine/threonine kinase activity"/>
    <property type="evidence" value="ECO:0007669"/>
    <property type="project" value="UniProtKB-KW"/>
</dbReference>
<name>K6XBG6_9MICO</name>
<dbReference type="OrthoDB" id="9762169at2"/>
<evidence type="ECO:0000259" key="9">
    <source>
        <dbReference type="PROSITE" id="PS50011"/>
    </source>
</evidence>
<feature type="compositionally biased region" description="Pro residues" evidence="8">
    <location>
        <begin position="462"/>
        <end position="472"/>
    </location>
</feature>
<feature type="compositionally biased region" description="Low complexity" evidence="8">
    <location>
        <begin position="397"/>
        <end position="409"/>
    </location>
</feature>
<keyword evidence="6 7" id="KW-0067">ATP-binding</keyword>
<comment type="similarity">
    <text evidence="1">Belongs to the protein kinase superfamily. NEK Ser/Thr protein kinase family. NIMA subfamily.</text>
</comment>
<dbReference type="Gene3D" id="1.10.510.10">
    <property type="entry name" value="Transferase(Phosphotransferase) domain 1"/>
    <property type="match status" value="1"/>
</dbReference>
<evidence type="ECO:0000256" key="3">
    <source>
        <dbReference type="ARBA" id="ARBA00022679"/>
    </source>
</evidence>
<keyword evidence="5 10" id="KW-0418">Kinase</keyword>
<feature type="compositionally biased region" description="Pro residues" evidence="8">
    <location>
        <begin position="434"/>
        <end position="452"/>
    </location>
</feature>